<feature type="non-terminal residue" evidence="1">
    <location>
        <position position="206"/>
    </location>
</feature>
<proteinExistence type="predicted"/>
<dbReference type="AlphaFoldDB" id="A0A383EX33"/>
<accession>A0A383EX33</accession>
<dbReference type="EMBL" id="UINC01229554">
    <property type="protein sequence ID" value="SVE61311.1"/>
    <property type="molecule type" value="Genomic_DNA"/>
</dbReference>
<evidence type="ECO:0008006" key="2">
    <source>
        <dbReference type="Google" id="ProtNLM"/>
    </source>
</evidence>
<organism evidence="1">
    <name type="scientific">marine metagenome</name>
    <dbReference type="NCBI Taxonomy" id="408172"/>
    <lineage>
        <taxon>unclassified sequences</taxon>
        <taxon>metagenomes</taxon>
        <taxon>ecological metagenomes</taxon>
    </lineage>
</organism>
<name>A0A383EX33_9ZZZZ</name>
<evidence type="ECO:0000313" key="1">
    <source>
        <dbReference type="EMBL" id="SVE61311.1"/>
    </source>
</evidence>
<sequence length="206" mass="22405">MLITFLDDSVFFDGNSGIERALGGSEKGLVALATALCRRGHTVRVFNRCTSASVVDGVSWQPIETCEAAHSDWLIANRKPTLLSHVPNADRVGLWVTGHAGYLESPGPFKAMKLRKPTLLLQVLAQSVTVPHSLQVSAAEVVPPATLDCYRNSGVMVAADPKRVVVTTHPKNGLNWLLGLWYEQISVHVPDAEIHIYSALLSRDSE</sequence>
<gene>
    <name evidence="1" type="ORF">METZ01_LOCUS514165</name>
</gene>
<reference evidence="1" key="1">
    <citation type="submission" date="2018-05" db="EMBL/GenBank/DDBJ databases">
        <authorList>
            <person name="Lanie J.A."/>
            <person name="Ng W.-L."/>
            <person name="Kazmierczak K.M."/>
            <person name="Andrzejewski T.M."/>
            <person name="Davidsen T.M."/>
            <person name="Wayne K.J."/>
            <person name="Tettelin H."/>
            <person name="Glass J.I."/>
            <person name="Rusch D."/>
            <person name="Podicherti R."/>
            <person name="Tsui H.-C.T."/>
            <person name="Winkler M.E."/>
        </authorList>
    </citation>
    <scope>NUCLEOTIDE SEQUENCE</scope>
</reference>
<protein>
    <recommendedName>
        <fullName evidence="2">Glycosyltransferase subfamily 4-like N-terminal domain-containing protein</fullName>
    </recommendedName>
</protein>